<evidence type="ECO:0000259" key="1">
    <source>
        <dbReference type="SMART" id="SM01321"/>
    </source>
</evidence>
<dbReference type="InterPro" id="IPR036515">
    <property type="entry name" value="Transposase_17_sf"/>
</dbReference>
<dbReference type="GO" id="GO:0006313">
    <property type="term" value="P:DNA transposition"/>
    <property type="evidence" value="ECO:0007669"/>
    <property type="project" value="InterPro"/>
</dbReference>
<dbReference type="InterPro" id="IPR052715">
    <property type="entry name" value="RAYT_transposase"/>
</dbReference>
<dbReference type="STRING" id="1121884.SAMN02745131_01617"/>
<keyword evidence="3" id="KW-1185">Reference proteome</keyword>
<dbReference type="InterPro" id="IPR002686">
    <property type="entry name" value="Transposase_17"/>
</dbReference>
<dbReference type="SMART" id="SM01321">
    <property type="entry name" value="Y1_Tnp"/>
    <property type="match status" value="1"/>
</dbReference>
<dbReference type="AlphaFoldDB" id="A0A1M4Y6Q3"/>
<proteinExistence type="predicted"/>
<dbReference type="PANTHER" id="PTHR36966">
    <property type="entry name" value="REP-ASSOCIATED TYROSINE TRANSPOSASE"/>
    <property type="match status" value="1"/>
</dbReference>
<reference evidence="2 3" key="1">
    <citation type="submission" date="2016-11" db="EMBL/GenBank/DDBJ databases">
        <authorList>
            <person name="Jaros S."/>
            <person name="Januszkiewicz K."/>
            <person name="Wedrychowicz H."/>
        </authorList>
    </citation>
    <scope>NUCLEOTIDE SEQUENCE [LARGE SCALE GENOMIC DNA]</scope>
    <source>
        <strain evidence="2 3">DSM 18119</strain>
    </source>
</reference>
<dbReference type="Gene3D" id="3.30.70.1290">
    <property type="entry name" value="Transposase IS200-like"/>
    <property type="match status" value="1"/>
</dbReference>
<dbReference type="GO" id="GO:0043565">
    <property type="term" value="F:sequence-specific DNA binding"/>
    <property type="evidence" value="ECO:0007669"/>
    <property type="project" value="TreeGrafter"/>
</dbReference>
<dbReference type="Proteomes" id="UP000184048">
    <property type="component" value="Unassembled WGS sequence"/>
</dbReference>
<organism evidence="2 3">
    <name type="scientific">Flavisolibacter ginsengisoli DSM 18119</name>
    <dbReference type="NCBI Taxonomy" id="1121884"/>
    <lineage>
        <taxon>Bacteria</taxon>
        <taxon>Pseudomonadati</taxon>
        <taxon>Bacteroidota</taxon>
        <taxon>Chitinophagia</taxon>
        <taxon>Chitinophagales</taxon>
        <taxon>Chitinophagaceae</taxon>
        <taxon>Flavisolibacter</taxon>
    </lineage>
</organism>
<protein>
    <submittedName>
        <fullName evidence="2">Transposase IS200 like</fullName>
    </submittedName>
</protein>
<name>A0A1M4Y6Q3_9BACT</name>
<feature type="domain" description="Transposase IS200-like" evidence="1">
    <location>
        <begin position="9"/>
        <end position="146"/>
    </location>
</feature>
<accession>A0A1M4Y6Q3</accession>
<dbReference type="SUPFAM" id="SSF143422">
    <property type="entry name" value="Transposase IS200-like"/>
    <property type="match status" value="1"/>
</dbReference>
<dbReference type="PANTHER" id="PTHR36966:SF1">
    <property type="entry name" value="REP-ASSOCIATED TYROSINE TRANSPOSASE"/>
    <property type="match status" value="1"/>
</dbReference>
<evidence type="ECO:0000313" key="3">
    <source>
        <dbReference type="Proteomes" id="UP000184048"/>
    </source>
</evidence>
<dbReference type="GO" id="GO:0004803">
    <property type="term" value="F:transposase activity"/>
    <property type="evidence" value="ECO:0007669"/>
    <property type="project" value="InterPro"/>
</dbReference>
<sequence length="202" mass="23737">MAVHKPVARPGIYFITFTCYKWLHLIGKTNAYDVVYYFLSHLNQKGHQVVGYTIMPNHVHLLLFFASDNKSLNTVIGNLKRFIGYEIIKNLQARNEKETLAILTQGVVDAERKKGKLHQLWQGSFDVKECRTEKFILQKLNYMHQNPCVGRWGLCKNTYDYAHSSAAFYEKGNRNNKLLRDYREFMGLLLELEESEWDKQNR</sequence>
<dbReference type="OrthoDB" id="9788881at2"/>
<dbReference type="RefSeq" id="WP_072834820.1">
    <property type="nucleotide sequence ID" value="NZ_FQUU01000005.1"/>
</dbReference>
<evidence type="ECO:0000313" key="2">
    <source>
        <dbReference type="EMBL" id="SHF01385.1"/>
    </source>
</evidence>
<dbReference type="EMBL" id="FQUU01000005">
    <property type="protein sequence ID" value="SHF01385.1"/>
    <property type="molecule type" value="Genomic_DNA"/>
</dbReference>
<gene>
    <name evidence="2" type="ORF">SAMN02745131_01617</name>
</gene>